<dbReference type="EMBL" id="JAWDJR010000017">
    <property type="protein sequence ID" value="KAK9959684.1"/>
    <property type="molecule type" value="Genomic_DNA"/>
</dbReference>
<dbReference type="InterPro" id="IPR028540">
    <property type="entry name" value="AKAP12"/>
</dbReference>
<comment type="caution">
    <text evidence="8">The sequence shown here is derived from an EMBL/GenBank/DDBJ whole genome shotgun (WGS) entry which is preliminary data.</text>
</comment>
<feature type="compositionally biased region" description="Basic and acidic residues" evidence="6">
    <location>
        <begin position="428"/>
        <end position="445"/>
    </location>
</feature>
<evidence type="ECO:0000256" key="5">
    <source>
        <dbReference type="ARBA" id="ARBA00023288"/>
    </source>
</evidence>
<protein>
    <recommendedName>
        <fullName evidence="7">A kinase-anchoring proteins AKAP-5 and AKAP-12 calmodulin (CaM)-binding domain-containing protein</fullName>
    </recommendedName>
</protein>
<feature type="compositionally biased region" description="Polar residues" evidence="6">
    <location>
        <begin position="189"/>
        <end position="205"/>
    </location>
</feature>
<feature type="compositionally biased region" description="Basic and acidic residues" evidence="6">
    <location>
        <begin position="260"/>
        <end position="289"/>
    </location>
</feature>
<feature type="compositionally biased region" description="Basic and acidic residues" evidence="6">
    <location>
        <begin position="147"/>
        <end position="160"/>
    </location>
</feature>
<dbReference type="PANTHER" id="PTHR23209">
    <property type="entry name" value="A-KINASE ANCHOR PROTEIN 12"/>
    <property type="match status" value="1"/>
</dbReference>
<dbReference type="GO" id="GO:0090036">
    <property type="term" value="P:regulation of protein kinase C signaling"/>
    <property type="evidence" value="ECO:0007669"/>
    <property type="project" value="InterPro"/>
</dbReference>
<evidence type="ECO:0000256" key="1">
    <source>
        <dbReference type="ARBA" id="ARBA00004635"/>
    </source>
</evidence>
<dbReference type="GO" id="GO:0007165">
    <property type="term" value="P:signal transduction"/>
    <property type="evidence" value="ECO:0007669"/>
    <property type="project" value="TreeGrafter"/>
</dbReference>
<gene>
    <name evidence="8" type="ORF">ABG768_009791</name>
</gene>
<dbReference type="GO" id="GO:0005516">
    <property type="term" value="F:calmodulin binding"/>
    <property type="evidence" value="ECO:0007669"/>
    <property type="project" value="UniProtKB-KW"/>
</dbReference>
<dbReference type="GO" id="GO:0010739">
    <property type="term" value="P:positive regulation of protein kinase A signaling"/>
    <property type="evidence" value="ECO:0007669"/>
    <property type="project" value="InterPro"/>
</dbReference>
<feature type="region of interest" description="Disordered" evidence="6">
    <location>
        <begin position="258"/>
        <end position="289"/>
    </location>
</feature>
<accession>A0AAW1ZH40</accession>
<organism evidence="8 9">
    <name type="scientific">Culter alburnus</name>
    <name type="common">Topmouth culter</name>
    <dbReference type="NCBI Taxonomy" id="194366"/>
    <lineage>
        <taxon>Eukaryota</taxon>
        <taxon>Metazoa</taxon>
        <taxon>Chordata</taxon>
        <taxon>Craniata</taxon>
        <taxon>Vertebrata</taxon>
        <taxon>Euteleostomi</taxon>
        <taxon>Actinopterygii</taxon>
        <taxon>Neopterygii</taxon>
        <taxon>Teleostei</taxon>
        <taxon>Ostariophysi</taxon>
        <taxon>Cypriniformes</taxon>
        <taxon>Xenocyprididae</taxon>
        <taxon>Xenocypridinae</taxon>
        <taxon>Culter</taxon>
    </lineage>
</organism>
<dbReference type="GO" id="GO:0005737">
    <property type="term" value="C:cytoplasm"/>
    <property type="evidence" value="ECO:0007669"/>
    <property type="project" value="TreeGrafter"/>
</dbReference>
<keyword evidence="5" id="KW-0449">Lipoprotein</keyword>
<evidence type="ECO:0000256" key="3">
    <source>
        <dbReference type="ARBA" id="ARBA00022860"/>
    </source>
</evidence>
<evidence type="ECO:0000256" key="6">
    <source>
        <dbReference type="SAM" id="MobiDB-lite"/>
    </source>
</evidence>
<evidence type="ECO:0000313" key="8">
    <source>
        <dbReference type="EMBL" id="KAK9959684.1"/>
    </source>
</evidence>
<evidence type="ECO:0000256" key="4">
    <source>
        <dbReference type="ARBA" id="ARBA00023136"/>
    </source>
</evidence>
<feature type="region of interest" description="Disordered" evidence="6">
    <location>
        <begin position="147"/>
        <end position="244"/>
    </location>
</feature>
<proteinExistence type="predicted"/>
<feature type="compositionally biased region" description="Acidic residues" evidence="6">
    <location>
        <begin position="2803"/>
        <end position="2812"/>
    </location>
</feature>
<dbReference type="PANTHER" id="PTHR23209:SF4">
    <property type="entry name" value="A-KINASE ANCHOR PROTEIN 12"/>
    <property type="match status" value="1"/>
</dbReference>
<dbReference type="InterPro" id="IPR001573">
    <property type="entry name" value="AKAP_WSK"/>
</dbReference>
<feature type="compositionally biased region" description="Polar residues" evidence="6">
    <location>
        <begin position="491"/>
        <end position="503"/>
    </location>
</feature>
<name>A0AAW1ZH40_CULAL</name>
<feature type="domain" description="A kinase-anchoring proteins AKAP-5 and AKAP-12 calmodulin (CaM)-binding" evidence="7">
    <location>
        <begin position="472"/>
        <end position="492"/>
    </location>
</feature>
<reference evidence="8 9" key="1">
    <citation type="submission" date="2024-05" db="EMBL/GenBank/DDBJ databases">
        <title>A high-quality chromosomal-level genome assembly of Topmouth culter (Culter alburnus).</title>
        <authorList>
            <person name="Zhao H."/>
        </authorList>
    </citation>
    <scope>NUCLEOTIDE SEQUENCE [LARGE SCALE GENOMIC DNA]</scope>
    <source>
        <strain evidence="8">CATC2023</strain>
        <tissue evidence="8">Muscle</tissue>
    </source>
</reference>
<feature type="region of interest" description="Disordered" evidence="6">
    <location>
        <begin position="2778"/>
        <end position="2812"/>
    </location>
</feature>
<feature type="region of interest" description="Disordered" evidence="6">
    <location>
        <begin position="301"/>
        <end position="553"/>
    </location>
</feature>
<dbReference type="PROSITE" id="PS51893">
    <property type="entry name" value="AKAP_CAM_BD"/>
    <property type="match status" value="1"/>
</dbReference>
<evidence type="ECO:0000259" key="7">
    <source>
        <dbReference type="PROSITE" id="PS51893"/>
    </source>
</evidence>
<feature type="compositionally biased region" description="Basic and acidic residues" evidence="6">
    <location>
        <begin position="307"/>
        <end position="330"/>
    </location>
</feature>
<keyword evidence="3" id="KW-0112">Calmodulin-binding</keyword>
<feature type="region of interest" description="Disordered" evidence="6">
    <location>
        <begin position="1273"/>
        <end position="1293"/>
    </location>
</feature>
<sequence>MGATASSAKRDSRCEEDAAEEELTAAASDAQDDGSPDDKLLQKNGQISRLNVKTSNHADELNGQFEERVLADVGSGFVTLKEDGTETTEGLQDMDTLQPNIKNESTEIVNADGVEPEEDNQVNDINEVGFKKIFKFVGFKFTLKKDTCEKTEANEQEERVVSPSEDSSDTQENSAVATNENITDETQKSEVTSQADAAETSQQTDNETELDQDIKLEEHHVEDTPEKEMEKKSPEPEEQMSPFKQFFTQGIFASLRKKRKEEEIQKESKEEELKRIEKTGAEEAEHEDSKCMCLDIPYIISEEEKDSPEKADDKLLPERELQNIQEKDKVQGSPLKRLFRKFSTRRQRESNAAEKVVEAEEHVSEQPKPTLELTEQGKLEEPVIEELKPAEEELVANESPQESKKKSDTTVSWEALICGGSSKKRARKTNEDETADKGGEYEKTTDSPLGSSFEGDYEHLTSSGSPAEGEMGSTWKTFKKMVTPKRKVRTGESSTPEQIPSDSEMNKDDSFSMKKLIPGHKKRKSEGRQEQTSSDEAAKDHETGDEDDETPAIIPLSEYEIIEPESLKEVNEQRVEITIEHEIPEMTSQVLEQDTSDDLVPEIAAKVSSNTGPTVIHGLSEDFEELTDFVSKHQQLSDIPEEGIIEESIETPVSSAEWTTQDDTLAEDIVELTADAVTAPEPASEQFGDDTTEMVSAVSQLTESPRTSGHVTPVPAEYSVQTSDVILQEAIQSICMTPSVQSVTTKDESQESLAVSFSPYILQSSTPEETKVLVAHKKTEATAMCTGLVSQEIESVEEHLPAHIVEAIPEVSDAVPTELVSDNFTDEPEAAGLGTDEVYEAEIKDVKTEYKEIIVNEEESATESQLEVEQVIQLVAEPLVEESEETHMEDETEECTTAIELRQVIDTMQSEAYTHGPETECRLYSELEEPVYEQPLAAEPEKELKLPDVEFEQAALNEGVETLTHGVVDNIPDTTTSKASDVPEEEIEMTASAVECLESKDTVSIIHPSLDHIVAERLKLEDNLEVEVESIHADVCEIQVDVKDAVLLAGDSAVTVEDISEKMNENNDGKITQQEIKEIHIEEETGDVVASEVVQNIEAENISDETVDESLAREQLPAKEVSLPESILVEEAEEIHKEDIDTNVDNNKVEDSASDRMDRIFVKEEDDLAVKEGQPSANTASIQTDNQDVSAHTNITDESPEITVTAGTENGDMVHRREPTVVPEFSKDVFEHAETPAELKTKCEVIQAPLETALSKAEARPLPTEIVASQTEEWGEDTKHIPEPHKENEQPVTTENIKTGKVLEMVAIIENTTKQSGKEKLIMVEPVAQALKISELPKATEQEGDASEMTVVHAKATDDDPEMTSTLMKETTVSEEKDTMAVAEPEPTVIEVAATTVLAQNDTASQMEVSNVSERKNEADEDVRLKCEPLEQLIETTLPNKLQVDKAEIKDEIPAVMEVMPITQVPPLSSEVTAEMADVSVSEIQTQVVSELRAATLEVTEPKVEMPVVTEVEVETAVVTELEVETPIVTSVVTELEVEMPVVTFMAKTIDTNNSVTPQNQNIYTDTSMLTTVIKEQVGEMSTVVVTPATPLGEVTPVVTLGNESMVVAPVEDTPVVNVAAETPNVESVIVRTAVAPAVEIQNVIPVVATPDLGSVLVTEAASSVLRSATVTTVAEAAVVSTAVETLVVSFTAVKPTPAVMAEMPAAIEKTNMSPVVEIPAIQTPTVGPVIMSSAVTSVAETPSQVIETPLVSITSVKPTVATVTQTPVVEIPAIIPVTVTDAVSSVVATSAVTSVESEKNVTLVVETPAVSSIAVAETSPVTTVEETPAQISVIVTEAAPPVPPAATSAAETLAVIPVVEVVKSTPVVVVETPVVSPVVETPGPGLVIVKETASTVCSAVTAAVEAPIVIPVVETPAVKPAPIAVVETPVLTPVVQTPHQVLVTATEAAPPVVVSSVASAAKAPVVIPVVETSAVKPAPLAMVETPVLPPVVQTPHQVLVTATEAAPPVVVSAMASAAEAPIVIPVVEAPAVKPAPLAVVETPVVTPVVQTPHQVLVTATESAPPVVVSAMASAAEAPIVIPVVETPAVKPAPLAVVETPVLTPVVQTPHQVLVTVTEAAPPVVVSAVASAAERPVVIPVVETPAVKPAPIAVVETPVLTPVVQTPHQVLVTVTEAAPPVVVSAMASAAETPVVIPVVETPAVKPAPIAVVETPVLTPVVQTPHQVLVTVTEAAPPVVVSSVASAAKTPVVIPVVETSAVKPAPLAMVETPVVTPVVQTPHQVLVTATESAPPVVVSAMASAAEAPIVIPVVETPAVKPAPLAVVETPVVTPVVQTPHQVLVTATESAPPVVVSAMASAAEAPIVIPVVETPAVKPAPLAVVETPVVTPVVQTPHQVLVTATESAPPVVVSAIASAAEAPIVIPVVETPAVKPAPLAVVETPVVTPVVQTPHQVLVTVTEAAPTVVVSAVASAAEKHVVIPVVETSAVKPASLAVVETPVVTQVVQTPHQVLVTIAESAPQVVVSSVISAAETPVVVETPVVKPTPIAVAETPVLTSVMMTPTVTSIAESSVVTLVQETTVGAAIAVADRPVRIPVVQTPGLVSVIVKEAAPPVVLPAVTAAAETSAVSPIVETQGVKPTVAMAETLLPGIPVAEASAVTPAVQTLVVEQIVQTPTTPAVPLVKATPVVTVIETPPVTTVEDTPQETLAAQTPALAPLKVTPAISPVVGAAAEAPFVVTPEVKEAMLLVVEQGKTEAKATPSVVSDNVEPPLVTAKEVKTSISPEENTKSSLQHDPQSESQSEVEDDVWEDAVDIIGDSQGLVKQASDAAI</sequence>
<feature type="compositionally biased region" description="Basic and acidic residues" evidence="6">
    <location>
        <begin position="1276"/>
        <end position="1289"/>
    </location>
</feature>
<feature type="compositionally biased region" description="Basic residues" evidence="6">
    <location>
        <begin position="477"/>
        <end position="488"/>
    </location>
</feature>
<comment type="subcellular location">
    <subcellularLocation>
        <location evidence="1">Membrane</location>
        <topology evidence="1">Lipid-anchor</topology>
    </subcellularLocation>
</comment>
<feature type="compositionally biased region" description="Basic and acidic residues" evidence="6">
    <location>
        <begin position="212"/>
        <end position="235"/>
    </location>
</feature>
<keyword evidence="9" id="KW-1185">Reference proteome</keyword>
<feature type="compositionally biased region" description="Polar residues" evidence="6">
    <location>
        <begin position="170"/>
        <end position="181"/>
    </location>
</feature>
<dbReference type="Proteomes" id="UP001479290">
    <property type="component" value="Unassembled WGS sequence"/>
</dbReference>
<evidence type="ECO:0000313" key="9">
    <source>
        <dbReference type="Proteomes" id="UP001479290"/>
    </source>
</evidence>
<feature type="compositionally biased region" description="Polar residues" evidence="6">
    <location>
        <begin position="2781"/>
        <end position="2802"/>
    </location>
</feature>
<dbReference type="GO" id="GO:0051018">
    <property type="term" value="F:protein kinase A binding"/>
    <property type="evidence" value="ECO:0007669"/>
    <property type="project" value="InterPro"/>
</dbReference>
<feature type="compositionally biased region" description="Basic and acidic residues" evidence="6">
    <location>
        <begin position="375"/>
        <end position="391"/>
    </location>
</feature>
<feature type="region of interest" description="Disordered" evidence="6">
    <location>
        <begin position="1"/>
        <end position="41"/>
    </location>
</feature>
<keyword evidence="2" id="KW-0597">Phosphoprotein</keyword>
<evidence type="ECO:0000256" key="2">
    <source>
        <dbReference type="ARBA" id="ARBA00022553"/>
    </source>
</evidence>
<keyword evidence="4" id="KW-0472">Membrane</keyword>
<dbReference type="GO" id="GO:0016020">
    <property type="term" value="C:membrane"/>
    <property type="evidence" value="ECO:0007669"/>
    <property type="project" value="UniProtKB-SubCell"/>
</dbReference>
<feature type="compositionally biased region" description="Basic and acidic residues" evidence="6">
    <location>
        <begin position="346"/>
        <end position="365"/>
    </location>
</feature>